<dbReference type="GeneID" id="19159074"/>
<dbReference type="GO" id="GO:0046464">
    <property type="term" value="P:acylglycerol catabolic process"/>
    <property type="evidence" value="ECO:0007669"/>
    <property type="project" value="TreeGrafter"/>
</dbReference>
<dbReference type="GO" id="GO:0047372">
    <property type="term" value="F:monoacylglycerol lipase activity"/>
    <property type="evidence" value="ECO:0007669"/>
    <property type="project" value="TreeGrafter"/>
</dbReference>
<dbReference type="Proteomes" id="UP000019484">
    <property type="component" value="Unassembled WGS sequence"/>
</dbReference>
<accession>W9YPB3</accession>
<protein>
    <recommendedName>
        <fullName evidence="1">AB hydrolase-1 domain-containing protein</fullName>
    </recommendedName>
</protein>
<feature type="domain" description="AB hydrolase-1" evidence="1">
    <location>
        <begin position="27"/>
        <end position="248"/>
    </location>
</feature>
<dbReference type="InterPro" id="IPR050266">
    <property type="entry name" value="AB_hydrolase_sf"/>
</dbReference>
<dbReference type="SUPFAM" id="SSF53474">
    <property type="entry name" value="alpha/beta-Hydrolases"/>
    <property type="match status" value="1"/>
</dbReference>
<sequence>MPFAKINNHSLHYTDIAPTGDQEPKLTLILVHGLGSTQNYYFPIFPYLANYRCIVFDNYGAGRSVYDGGETSIPSIAQDVLGLLDHLGVPKAVVVGYSMGAIVPTYLASTSPDRVVAGVCIGPVNPNENAASVFEQRITIVKEGGIETMANTIPNAATGSKATATAKGFIREMIMGQSPEGYIANCRAIAAARQPEYEKVKCPILIIAGEQDKSAPLAGCKEIFAHLGTEEKNKRLEILPGVGHWYCVEVPDEVGPLVRDFCGQLL</sequence>
<dbReference type="OrthoDB" id="408373at2759"/>
<dbReference type="Pfam" id="PF00561">
    <property type="entry name" value="Abhydrolase_1"/>
    <property type="match status" value="1"/>
</dbReference>
<dbReference type="RefSeq" id="XP_007723275.1">
    <property type="nucleotide sequence ID" value="XM_007725085.1"/>
</dbReference>
<dbReference type="eggNOG" id="ENOG502S2YE">
    <property type="taxonomic scope" value="Eukaryota"/>
</dbReference>
<dbReference type="GO" id="GO:0016020">
    <property type="term" value="C:membrane"/>
    <property type="evidence" value="ECO:0007669"/>
    <property type="project" value="TreeGrafter"/>
</dbReference>
<dbReference type="InterPro" id="IPR000073">
    <property type="entry name" value="AB_hydrolase_1"/>
</dbReference>
<evidence type="ECO:0000259" key="1">
    <source>
        <dbReference type="Pfam" id="PF00561"/>
    </source>
</evidence>
<comment type="caution">
    <text evidence="2">The sequence shown here is derived from an EMBL/GenBank/DDBJ whole genome shotgun (WGS) entry which is preliminary data.</text>
</comment>
<name>W9YPB3_9EURO</name>
<dbReference type="EMBL" id="AMWN01000003">
    <property type="protein sequence ID" value="EXJ91081.1"/>
    <property type="molecule type" value="Genomic_DNA"/>
</dbReference>
<dbReference type="InterPro" id="IPR029058">
    <property type="entry name" value="AB_hydrolase_fold"/>
</dbReference>
<keyword evidence="3" id="KW-1185">Reference proteome</keyword>
<proteinExistence type="predicted"/>
<dbReference type="STRING" id="1182541.W9YPB3"/>
<reference evidence="2 3" key="1">
    <citation type="submission" date="2013-03" db="EMBL/GenBank/DDBJ databases">
        <title>The Genome Sequence of Capronia coronata CBS 617.96.</title>
        <authorList>
            <consortium name="The Broad Institute Genomics Platform"/>
            <person name="Cuomo C."/>
            <person name="de Hoog S."/>
            <person name="Gorbushina A."/>
            <person name="Walker B."/>
            <person name="Young S.K."/>
            <person name="Zeng Q."/>
            <person name="Gargeya S."/>
            <person name="Fitzgerald M."/>
            <person name="Haas B."/>
            <person name="Abouelleil A."/>
            <person name="Allen A.W."/>
            <person name="Alvarado L."/>
            <person name="Arachchi H.M."/>
            <person name="Berlin A.M."/>
            <person name="Chapman S.B."/>
            <person name="Gainer-Dewar J."/>
            <person name="Goldberg J."/>
            <person name="Griggs A."/>
            <person name="Gujja S."/>
            <person name="Hansen M."/>
            <person name="Howarth C."/>
            <person name="Imamovic A."/>
            <person name="Ireland A."/>
            <person name="Larimer J."/>
            <person name="McCowan C."/>
            <person name="Murphy C."/>
            <person name="Pearson M."/>
            <person name="Poon T.W."/>
            <person name="Priest M."/>
            <person name="Roberts A."/>
            <person name="Saif S."/>
            <person name="Shea T."/>
            <person name="Sisk P."/>
            <person name="Sykes S."/>
            <person name="Wortman J."/>
            <person name="Nusbaum C."/>
            <person name="Birren B."/>
        </authorList>
    </citation>
    <scope>NUCLEOTIDE SEQUENCE [LARGE SCALE GENOMIC DNA]</scope>
    <source>
        <strain evidence="2 3">CBS 617.96</strain>
    </source>
</reference>
<evidence type="ECO:0000313" key="2">
    <source>
        <dbReference type="EMBL" id="EXJ91081.1"/>
    </source>
</evidence>
<dbReference type="AlphaFoldDB" id="W9YPB3"/>
<dbReference type="PRINTS" id="PR00111">
    <property type="entry name" value="ABHYDROLASE"/>
</dbReference>
<gene>
    <name evidence="2" type="ORF">A1O1_04188</name>
</gene>
<dbReference type="PANTHER" id="PTHR43798:SF5">
    <property type="entry name" value="MONOACYLGLYCEROL LIPASE ABHD6"/>
    <property type="match status" value="1"/>
</dbReference>
<dbReference type="PANTHER" id="PTHR43798">
    <property type="entry name" value="MONOACYLGLYCEROL LIPASE"/>
    <property type="match status" value="1"/>
</dbReference>
<evidence type="ECO:0000313" key="3">
    <source>
        <dbReference type="Proteomes" id="UP000019484"/>
    </source>
</evidence>
<dbReference type="HOGENOM" id="CLU_020336_50_3_1"/>
<dbReference type="Gene3D" id="3.40.50.1820">
    <property type="entry name" value="alpha/beta hydrolase"/>
    <property type="match status" value="1"/>
</dbReference>
<organism evidence="2 3">
    <name type="scientific">Capronia coronata CBS 617.96</name>
    <dbReference type="NCBI Taxonomy" id="1182541"/>
    <lineage>
        <taxon>Eukaryota</taxon>
        <taxon>Fungi</taxon>
        <taxon>Dikarya</taxon>
        <taxon>Ascomycota</taxon>
        <taxon>Pezizomycotina</taxon>
        <taxon>Eurotiomycetes</taxon>
        <taxon>Chaetothyriomycetidae</taxon>
        <taxon>Chaetothyriales</taxon>
        <taxon>Herpotrichiellaceae</taxon>
        <taxon>Capronia</taxon>
    </lineage>
</organism>